<dbReference type="EMBL" id="JAPUBN010000011">
    <property type="protein sequence ID" value="MCZ2721046.1"/>
    <property type="molecule type" value="Genomic_DNA"/>
</dbReference>
<organism evidence="11 12">
    <name type="scientific">Marinomonas phaeophyticola</name>
    <dbReference type="NCBI Taxonomy" id="3004091"/>
    <lineage>
        <taxon>Bacteria</taxon>
        <taxon>Pseudomonadati</taxon>
        <taxon>Pseudomonadota</taxon>
        <taxon>Gammaproteobacteria</taxon>
        <taxon>Oceanospirillales</taxon>
        <taxon>Oceanospirillaceae</taxon>
        <taxon>Marinomonas</taxon>
    </lineage>
</organism>
<evidence type="ECO:0000256" key="6">
    <source>
        <dbReference type="ARBA" id="ARBA00029447"/>
    </source>
</evidence>
<dbReference type="PANTHER" id="PTHR32089:SF119">
    <property type="entry name" value="METHYL-ACCEPTING CHEMOTAXIS PROTEIN CTPL"/>
    <property type="match status" value="1"/>
</dbReference>
<dbReference type="Gene3D" id="3.30.450.20">
    <property type="entry name" value="PAS domain"/>
    <property type="match status" value="1"/>
</dbReference>
<evidence type="ECO:0000256" key="8">
    <source>
        <dbReference type="SAM" id="Phobius"/>
    </source>
</evidence>
<evidence type="ECO:0000313" key="11">
    <source>
        <dbReference type="EMBL" id="MCZ2721046.1"/>
    </source>
</evidence>
<accession>A0ABT4JS95</accession>
<dbReference type="RefSeq" id="WP_269123414.1">
    <property type="nucleotide sequence ID" value="NZ_JAPUBN010000011.1"/>
</dbReference>
<keyword evidence="5 7" id="KW-0807">Transducer</keyword>
<dbReference type="CDD" id="cd11386">
    <property type="entry name" value="MCP_signal"/>
    <property type="match status" value="1"/>
</dbReference>
<reference evidence="11" key="1">
    <citation type="submission" date="2022-12" db="EMBL/GenBank/DDBJ databases">
        <title>Marinomonas 15G1-11 sp. nov, isolated from marine algae.</title>
        <authorList>
            <person name="Butt M."/>
            <person name="Choi D.G."/>
            <person name="Kim J.M."/>
            <person name="Lee J.K."/>
            <person name="Baek J.H."/>
            <person name="Jeon C.O."/>
        </authorList>
    </citation>
    <scope>NUCLEOTIDE SEQUENCE</scope>
    <source>
        <strain evidence="11">15G1-11</strain>
    </source>
</reference>
<proteinExistence type="inferred from homology"/>
<name>A0ABT4JS95_9GAMM</name>
<evidence type="ECO:0000256" key="2">
    <source>
        <dbReference type="ARBA" id="ARBA00022692"/>
    </source>
</evidence>
<comment type="caution">
    <text evidence="11">The sequence shown here is derived from an EMBL/GenBank/DDBJ whole genome shotgun (WGS) entry which is preliminary data.</text>
</comment>
<evidence type="ECO:0000256" key="3">
    <source>
        <dbReference type="ARBA" id="ARBA00022989"/>
    </source>
</evidence>
<feature type="domain" description="Methyl-accepting transducer" evidence="9">
    <location>
        <begin position="402"/>
        <end position="638"/>
    </location>
</feature>
<dbReference type="SMART" id="SM00283">
    <property type="entry name" value="MA"/>
    <property type="match status" value="1"/>
</dbReference>
<keyword evidence="3 8" id="KW-1133">Transmembrane helix</keyword>
<evidence type="ECO:0000256" key="1">
    <source>
        <dbReference type="ARBA" id="ARBA00004141"/>
    </source>
</evidence>
<dbReference type="InterPro" id="IPR004090">
    <property type="entry name" value="Chemotax_Me-accpt_rcpt"/>
</dbReference>
<keyword evidence="4 8" id="KW-0472">Membrane</keyword>
<comment type="similarity">
    <text evidence="6">Belongs to the methyl-accepting chemotaxis (MCP) protein family.</text>
</comment>
<evidence type="ECO:0000256" key="7">
    <source>
        <dbReference type="PROSITE-ProRule" id="PRU00284"/>
    </source>
</evidence>
<evidence type="ECO:0000313" key="12">
    <source>
        <dbReference type="Proteomes" id="UP001149719"/>
    </source>
</evidence>
<evidence type="ECO:0000259" key="9">
    <source>
        <dbReference type="PROSITE" id="PS50111"/>
    </source>
</evidence>
<dbReference type="PANTHER" id="PTHR32089">
    <property type="entry name" value="METHYL-ACCEPTING CHEMOTAXIS PROTEIN MCPB"/>
    <property type="match status" value="1"/>
</dbReference>
<dbReference type="PROSITE" id="PS50885">
    <property type="entry name" value="HAMP"/>
    <property type="match status" value="1"/>
</dbReference>
<keyword evidence="2 8" id="KW-0812">Transmembrane</keyword>
<dbReference type="SUPFAM" id="SSF58104">
    <property type="entry name" value="Methyl-accepting chemotaxis protein (MCP) signaling domain"/>
    <property type="match status" value="1"/>
</dbReference>
<dbReference type="PRINTS" id="PR00260">
    <property type="entry name" value="CHEMTRNSDUCR"/>
</dbReference>
<evidence type="ECO:0000256" key="5">
    <source>
        <dbReference type="ARBA" id="ARBA00023224"/>
    </source>
</evidence>
<dbReference type="CDD" id="cd06225">
    <property type="entry name" value="HAMP"/>
    <property type="match status" value="1"/>
</dbReference>
<feature type="transmembrane region" description="Helical" evidence="8">
    <location>
        <begin position="324"/>
        <end position="343"/>
    </location>
</feature>
<sequence>MLKLTKLNQKLLLAFLFLSLTPLILFAVINLNIANKAFKENAFSQLESIREIKKLELSNYIESLSASLIVMKRDPYAVESFAAFDSAMQQSGVSGSDWAKFEKQYASRFKEVNKVNSWYDLFFINLKGDIIFTAAKESDLGANIVSTKLSQTSMGDAFRKAKTSSSNEVVISDFKPYPPSNNEPAAFMMTKLINVKNQHIGYVALQFPIDKVNHIMQQRDGMGETGETYLVGKDKLMRSDSFLDAENRSVLASFAGNVTNNGVDTEAVVAAFNGESANRIIKDYNANLVLSSFTTLDVGDFSWALIAEIDEAEAFSAANQLINVSYGLIAGAAFIIMLCALWISKSISGPIIISSKTAQLVAQGDLSTRVDVTQHNELGLLQQSMQDMITKLKNMIEHISESANQQTISSERLAVITEKTNQNMMRQHSATDQVATAMTEMSSSIEDVSNNTAAVSQASDVSKQLVDDCALAVRNAVEYVDDLSGNLANSKQLIEEVQEGTTNIANILDVIKSIADQTNLLALNAAIEAARAGEEGRGFSVVADEVRTLAQNTQNSTVEIETMIQSLVIKVKEATDSMNKGSEQAQSIVLKTQEVTQSLSEVGESVNRIADMNVEIANATLQQSEASKDISKQTLEISDVSDATGQSTLEIMNTSKELMLLATQLSDQVKQFKL</sequence>
<feature type="domain" description="HAMP" evidence="10">
    <location>
        <begin position="345"/>
        <end position="397"/>
    </location>
</feature>
<dbReference type="Pfam" id="PF00015">
    <property type="entry name" value="MCPsignal"/>
    <property type="match status" value="1"/>
</dbReference>
<gene>
    <name evidence="11" type="ORF">O1D97_05120</name>
</gene>
<evidence type="ECO:0000256" key="4">
    <source>
        <dbReference type="ARBA" id="ARBA00023136"/>
    </source>
</evidence>
<dbReference type="InterPro" id="IPR004089">
    <property type="entry name" value="MCPsignal_dom"/>
</dbReference>
<protein>
    <submittedName>
        <fullName evidence="11">Methyl-accepting chemotaxis protein</fullName>
    </submittedName>
</protein>
<comment type="subcellular location">
    <subcellularLocation>
        <location evidence="1">Membrane</location>
        <topology evidence="1">Multi-pass membrane protein</topology>
    </subcellularLocation>
</comment>
<dbReference type="Gene3D" id="1.10.287.950">
    <property type="entry name" value="Methyl-accepting chemotaxis protein"/>
    <property type="match status" value="1"/>
</dbReference>
<dbReference type="Proteomes" id="UP001149719">
    <property type="component" value="Unassembled WGS sequence"/>
</dbReference>
<evidence type="ECO:0000259" key="10">
    <source>
        <dbReference type="PROSITE" id="PS50885"/>
    </source>
</evidence>
<dbReference type="Pfam" id="PF00672">
    <property type="entry name" value="HAMP"/>
    <property type="match status" value="1"/>
</dbReference>
<dbReference type="InterPro" id="IPR003660">
    <property type="entry name" value="HAMP_dom"/>
</dbReference>
<dbReference type="PROSITE" id="PS50111">
    <property type="entry name" value="CHEMOTAXIS_TRANSDUC_2"/>
    <property type="match status" value="1"/>
</dbReference>
<dbReference type="SMART" id="SM00304">
    <property type="entry name" value="HAMP"/>
    <property type="match status" value="1"/>
</dbReference>
<keyword evidence="12" id="KW-1185">Reference proteome</keyword>